<proteinExistence type="predicted"/>
<accession>A0A6C0CSP1</accession>
<feature type="domain" description="K Homology" evidence="1">
    <location>
        <begin position="9"/>
        <end position="75"/>
    </location>
</feature>
<dbReference type="InterPro" id="IPR036612">
    <property type="entry name" value="KH_dom_type_1_sf"/>
</dbReference>
<dbReference type="AlphaFoldDB" id="A0A6C0CSP1"/>
<dbReference type="SUPFAM" id="SSF54791">
    <property type="entry name" value="Eukaryotic type KH-domain (KH-domain type I)"/>
    <property type="match status" value="2"/>
</dbReference>
<reference evidence="2" key="1">
    <citation type="journal article" date="2020" name="Nature">
        <title>Giant virus diversity and host interactions through global metagenomics.</title>
        <authorList>
            <person name="Schulz F."/>
            <person name="Roux S."/>
            <person name="Paez-Espino D."/>
            <person name="Jungbluth S."/>
            <person name="Walsh D.A."/>
            <person name="Denef V.J."/>
            <person name="McMahon K.D."/>
            <person name="Konstantinidis K.T."/>
            <person name="Eloe-Fadrosh E.A."/>
            <person name="Kyrpides N.C."/>
            <person name="Woyke T."/>
        </authorList>
    </citation>
    <scope>NUCLEOTIDE SEQUENCE</scope>
    <source>
        <strain evidence="2">GVMAG-M-3300021964-36</strain>
    </source>
</reference>
<feature type="domain" description="K Homology" evidence="1">
    <location>
        <begin position="99"/>
        <end position="174"/>
    </location>
</feature>
<sequence>MQLVYPSTFYSHVRVDIPHDLMKFVIGVNGKWFKYTCEKCSVSNIWFNKNRSIVEIWGPIHNLMSANYAIQSRINVIKNRFSFDDKDSVKMWSNDDYEEILLQEFSIDEKFLGSQLSMDHVRVLIGKHGNGFKRITRESGVSFIWYNSLQQSIQIWGQKEDIEKAKAIIMDRINTIFSTMIMDSTS</sequence>
<dbReference type="InterPro" id="IPR004088">
    <property type="entry name" value="KH_dom_type_1"/>
</dbReference>
<dbReference type="SMART" id="SM00322">
    <property type="entry name" value="KH"/>
    <property type="match status" value="2"/>
</dbReference>
<name>A0A6C0CSP1_9ZZZZ</name>
<evidence type="ECO:0000259" key="1">
    <source>
        <dbReference type="SMART" id="SM00322"/>
    </source>
</evidence>
<dbReference type="InterPro" id="IPR004087">
    <property type="entry name" value="KH_dom"/>
</dbReference>
<dbReference type="PROSITE" id="PS50084">
    <property type="entry name" value="KH_TYPE_1"/>
    <property type="match status" value="1"/>
</dbReference>
<evidence type="ECO:0000313" key="2">
    <source>
        <dbReference type="EMBL" id="QHT07866.1"/>
    </source>
</evidence>
<dbReference type="Pfam" id="PF00013">
    <property type="entry name" value="KH_1"/>
    <property type="match status" value="1"/>
</dbReference>
<protein>
    <recommendedName>
        <fullName evidence="1">K Homology domain-containing protein</fullName>
    </recommendedName>
</protein>
<dbReference type="EMBL" id="MN739488">
    <property type="protein sequence ID" value="QHT07866.1"/>
    <property type="molecule type" value="Genomic_DNA"/>
</dbReference>
<dbReference type="Gene3D" id="3.30.1370.10">
    <property type="entry name" value="K Homology domain, type 1"/>
    <property type="match status" value="1"/>
</dbReference>
<dbReference type="GO" id="GO:0003723">
    <property type="term" value="F:RNA binding"/>
    <property type="evidence" value="ECO:0007669"/>
    <property type="project" value="InterPro"/>
</dbReference>
<organism evidence="2">
    <name type="scientific">viral metagenome</name>
    <dbReference type="NCBI Taxonomy" id="1070528"/>
    <lineage>
        <taxon>unclassified sequences</taxon>
        <taxon>metagenomes</taxon>
        <taxon>organismal metagenomes</taxon>
    </lineage>
</organism>